<evidence type="ECO:0000313" key="7">
    <source>
        <dbReference type="Proteomes" id="UP001381693"/>
    </source>
</evidence>
<dbReference type="SUPFAM" id="SSF82199">
    <property type="entry name" value="SET domain"/>
    <property type="match status" value="1"/>
</dbReference>
<evidence type="ECO:0000259" key="5">
    <source>
        <dbReference type="PROSITE" id="PS50865"/>
    </source>
</evidence>
<dbReference type="PROSITE" id="PS01360">
    <property type="entry name" value="ZF_MYND_1"/>
    <property type="match status" value="1"/>
</dbReference>
<accession>A0AAN9A395</accession>
<dbReference type="EMBL" id="JAXCGZ010013391">
    <property type="protein sequence ID" value="KAK7072639.1"/>
    <property type="molecule type" value="Genomic_DNA"/>
</dbReference>
<reference evidence="6 7" key="1">
    <citation type="submission" date="2023-11" db="EMBL/GenBank/DDBJ databases">
        <title>Halocaridina rubra genome assembly.</title>
        <authorList>
            <person name="Smith C."/>
        </authorList>
    </citation>
    <scope>NUCLEOTIDE SEQUENCE [LARGE SCALE GENOMIC DNA]</scope>
    <source>
        <strain evidence="6">EP-1</strain>
        <tissue evidence="6">Whole</tissue>
    </source>
</reference>
<evidence type="ECO:0000256" key="4">
    <source>
        <dbReference type="PROSITE-ProRule" id="PRU00134"/>
    </source>
</evidence>
<dbReference type="SUPFAM" id="SSF144232">
    <property type="entry name" value="HIT/MYND zinc finger-like"/>
    <property type="match status" value="1"/>
</dbReference>
<dbReference type="GO" id="GO:0008270">
    <property type="term" value="F:zinc ion binding"/>
    <property type="evidence" value="ECO:0007669"/>
    <property type="project" value="UniProtKB-KW"/>
</dbReference>
<evidence type="ECO:0000256" key="2">
    <source>
        <dbReference type="ARBA" id="ARBA00022771"/>
    </source>
</evidence>
<dbReference type="Gene3D" id="6.10.140.2220">
    <property type="match status" value="2"/>
</dbReference>
<dbReference type="Gene3D" id="1.10.220.160">
    <property type="match status" value="1"/>
</dbReference>
<sequence>MTGKGLCGVCESQAQQACGGCGLVYYCSKEHQRKDWPSHRQECQPYKIVSTPEAGQYLIAGRPLKAGHCILKDTPLVVGPLSSSSLLCLGCFSNITKENFVKCPQCQWPLCSDDCATSNLHKDECLILARDKKGIGIPKVNEDTPRYDCILLIRCLLLKSTNLQAWEVLLKMASHVEQRMINKEPHHMTTVFYVSQILKVDFEADTVHQIRGAIATNAVEIPSEKGSRVRSLYPRIRLLNHSCAPNVNLTCARNQVMEARTATSVDYGAPLHICYTATTAPIWERQSNLHDSYYFTCTCQRCSDPTELGTYFSYPRCPQCKKLYMQKEETVWICKECKYEQCSSAVQENVMEAIDKFNESFNGSSYEKVVSVLDQAEKTYHPTHYVWMRVAQRALYKTLSHKQSLDILKLRRDIWIRLLPLYETFEPGLTRRRGMSLLETGSAILEAEVLEQKQNSCFSSQSKNQIELTVKYFREAAYILGLEHPDSNEVTLSRKAEEKRIEAEDILVRMTSGSFRAE</sequence>
<dbReference type="PANTHER" id="PTHR46455:SF5">
    <property type="entry name" value="SET AND MYND DOMAIN CONTAINING, ARTHROPOD-SPECIFIC, MEMBER 4, ISOFORM A"/>
    <property type="match status" value="1"/>
</dbReference>
<dbReference type="InterPro" id="IPR046341">
    <property type="entry name" value="SET_dom_sf"/>
</dbReference>
<keyword evidence="2 4" id="KW-0863">Zinc-finger</keyword>
<proteinExistence type="predicted"/>
<dbReference type="InterPro" id="IPR002893">
    <property type="entry name" value="Znf_MYND"/>
</dbReference>
<gene>
    <name evidence="6" type="ORF">SK128_012616</name>
</gene>
<name>A0AAN9A395_HALRR</name>
<dbReference type="CDD" id="cd20071">
    <property type="entry name" value="SET_SMYD"/>
    <property type="match status" value="1"/>
</dbReference>
<dbReference type="PANTHER" id="PTHR46455">
    <property type="entry name" value="SET AND MYND DOMAIN CONTAINING, ARTHROPOD-SPECIFIC, MEMBER 4, ISOFORM A"/>
    <property type="match status" value="1"/>
</dbReference>
<keyword evidence="1" id="KW-0479">Metal-binding</keyword>
<keyword evidence="7" id="KW-1185">Reference proteome</keyword>
<comment type="caution">
    <text evidence="6">The sequence shown here is derived from an EMBL/GenBank/DDBJ whole genome shotgun (WGS) entry which is preliminary data.</text>
</comment>
<evidence type="ECO:0000256" key="3">
    <source>
        <dbReference type="ARBA" id="ARBA00022833"/>
    </source>
</evidence>
<keyword evidence="3" id="KW-0862">Zinc</keyword>
<dbReference type="Pfam" id="PF01753">
    <property type="entry name" value="zf-MYND"/>
    <property type="match status" value="1"/>
</dbReference>
<dbReference type="PROSITE" id="PS50865">
    <property type="entry name" value="ZF_MYND_2"/>
    <property type="match status" value="1"/>
</dbReference>
<dbReference type="Gene3D" id="2.170.270.10">
    <property type="entry name" value="SET domain"/>
    <property type="match status" value="1"/>
</dbReference>
<dbReference type="InterPro" id="IPR053010">
    <property type="entry name" value="SET_SmydA-8"/>
</dbReference>
<organism evidence="6 7">
    <name type="scientific">Halocaridina rubra</name>
    <name type="common">Hawaiian red shrimp</name>
    <dbReference type="NCBI Taxonomy" id="373956"/>
    <lineage>
        <taxon>Eukaryota</taxon>
        <taxon>Metazoa</taxon>
        <taxon>Ecdysozoa</taxon>
        <taxon>Arthropoda</taxon>
        <taxon>Crustacea</taxon>
        <taxon>Multicrustacea</taxon>
        <taxon>Malacostraca</taxon>
        <taxon>Eumalacostraca</taxon>
        <taxon>Eucarida</taxon>
        <taxon>Decapoda</taxon>
        <taxon>Pleocyemata</taxon>
        <taxon>Caridea</taxon>
        <taxon>Atyoidea</taxon>
        <taxon>Atyidae</taxon>
        <taxon>Halocaridina</taxon>
    </lineage>
</organism>
<evidence type="ECO:0000256" key="1">
    <source>
        <dbReference type="ARBA" id="ARBA00022723"/>
    </source>
</evidence>
<dbReference type="AlphaFoldDB" id="A0AAN9A395"/>
<protein>
    <recommendedName>
        <fullName evidence="5">MYND-type domain-containing protein</fullName>
    </recommendedName>
</protein>
<evidence type="ECO:0000313" key="6">
    <source>
        <dbReference type="EMBL" id="KAK7072639.1"/>
    </source>
</evidence>
<feature type="domain" description="MYND-type" evidence="5">
    <location>
        <begin position="7"/>
        <end position="43"/>
    </location>
</feature>
<dbReference type="Proteomes" id="UP001381693">
    <property type="component" value="Unassembled WGS sequence"/>
</dbReference>